<gene>
    <name evidence="7" type="ORF">EEW87_000360</name>
</gene>
<dbReference type="GO" id="GO:0016651">
    <property type="term" value="F:oxidoreductase activity, acting on NAD(P)H"/>
    <property type="evidence" value="ECO:0007669"/>
    <property type="project" value="TreeGrafter"/>
</dbReference>
<dbReference type="Gene3D" id="3.50.50.60">
    <property type="entry name" value="FAD/NAD(P)-binding domain"/>
    <property type="match status" value="2"/>
</dbReference>
<evidence type="ECO:0000313" key="7">
    <source>
        <dbReference type="EMBL" id="QFQ29103.1"/>
    </source>
</evidence>
<feature type="domain" description="Reductase C-terminal" evidence="6">
    <location>
        <begin position="325"/>
        <end position="407"/>
    </location>
</feature>
<feature type="domain" description="FAD/NAD(P)-binding" evidence="5">
    <location>
        <begin position="7"/>
        <end position="306"/>
    </location>
</feature>
<name>A0A5P8FIS0_9MICO</name>
<dbReference type="Pfam" id="PF07992">
    <property type="entry name" value="Pyr_redox_2"/>
    <property type="match status" value="1"/>
</dbReference>
<keyword evidence="4" id="KW-0560">Oxidoreductase</keyword>
<dbReference type="EMBL" id="CP044548">
    <property type="protein sequence ID" value="QFQ29103.1"/>
    <property type="molecule type" value="Genomic_DNA"/>
</dbReference>
<sequence>MSAHPSSVVVVGGGQCAAVAVRTLRRKKYEGPALVLAGEPHRPYQRPPLSKDYLADPAASVDLLPQDWTDGNDVTVRTGVTVERVEEGEGGPAGSLVVVTADGERIPAGAVLLATGGTPRELPGAPAGERVHYLRTRDDADRLRTAMASARSLVVVGGGFIGAEIASTARDAGLEVTVVEAAGQPMQRALGDRLGAVCSRLQREHGVDLRLSTGVESLREEPDGVVVTTSAGEVRADLAVVAIGIVPSTEVAERSGIACGDGVLVDASCRTSMAGVWAAGDVACQEHPQAEGRVRVEHFDNASKQASVAAQSMLGVQTTNSDAHWYWSDQFGANLQGVGHPRPDDEMVVRGDLEDERFTAFFLRDGAVAAVFALNDEDTVGLARELVTMRLEVPRELLADPERDLFDALEGAAT</sequence>
<dbReference type="InterPro" id="IPR016156">
    <property type="entry name" value="FAD/NAD-linked_Rdtase_dimer_sf"/>
</dbReference>
<evidence type="ECO:0000256" key="1">
    <source>
        <dbReference type="ARBA" id="ARBA00001974"/>
    </source>
</evidence>
<dbReference type="PRINTS" id="PR00368">
    <property type="entry name" value="FADPNR"/>
</dbReference>
<dbReference type="OrthoDB" id="1145at2"/>
<dbReference type="KEGG" id="jme:EEW87_000360"/>
<organism evidence="7 8">
    <name type="scientific">Janibacter melonis</name>
    <dbReference type="NCBI Taxonomy" id="262209"/>
    <lineage>
        <taxon>Bacteria</taxon>
        <taxon>Bacillati</taxon>
        <taxon>Actinomycetota</taxon>
        <taxon>Actinomycetes</taxon>
        <taxon>Micrococcales</taxon>
        <taxon>Intrasporangiaceae</taxon>
        <taxon>Janibacter</taxon>
    </lineage>
</organism>
<dbReference type="AlphaFoldDB" id="A0A5P8FIS0"/>
<dbReference type="PRINTS" id="PR00411">
    <property type="entry name" value="PNDRDTASEI"/>
</dbReference>
<evidence type="ECO:0000256" key="2">
    <source>
        <dbReference type="ARBA" id="ARBA00022630"/>
    </source>
</evidence>
<proteinExistence type="predicted"/>
<dbReference type="GeneID" id="59162881"/>
<dbReference type="InterPro" id="IPR036188">
    <property type="entry name" value="FAD/NAD-bd_sf"/>
</dbReference>
<dbReference type="SUPFAM" id="SSF51905">
    <property type="entry name" value="FAD/NAD(P)-binding domain"/>
    <property type="match status" value="1"/>
</dbReference>
<dbReference type="SUPFAM" id="SSF55424">
    <property type="entry name" value="FAD/NAD-linked reductases, dimerisation (C-terminal) domain"/>
    <property type="match status" value="1"/>
</dbReference>
<keyword evidence="3" id="KW-0274">FAD</keyword>
<evidence type="ECO:0000256" key="4">
    <source>
        <dbReference type="ARBA" id="ARBA00023002"/>
    </source>
</evidence>
<dbReference type="InterPro" id="IPR050446">
    <property type="entry name" value="FAD-oxidoreductase/Apoptosis"/>
</dbReference>
<dbReference type="PANTHER" id="PTHR43557">
    <property type="entry name" value="APOPTOSIS-INDUCING FACTOR 1"/>
    <property type="match status" value="1"/>
</dbReference>
<protein>
    <submittedName>
        <fullName evidence="7">Pyridine nucleotide-disulfide oxidoreductase</fullName>
    </submittedName>
</protein>
<dbReference type="GO" id="GO:0005737">
    <property type="term" value="C:cytoplasm"/>
    <property type="evidence" value="ECO:0007669"/>
    <property type="project" value="TreeGrafter"/>
</dbReference>
<dbReference type="RefSeq" id="WP_123092571.1">
    <property type="nucleotide sequence ID" value="NZ_CP044548.2"/>
</dbReference>
<dbReference type="InterPro" id="IPR023753">
    <property type="entry name" value="FAD/NAD-binding_dom"/>
</dbReference>
<reference evidence="7 8" key="1">
    <citation type="submission" date="2019-09" db="EMBL/GenBank/DDBJ databases">
        <title>Complete Genome Sequence of Janibacter melonis M714 with both human health impact and industrial applications.</title>
        <authorList>
            <person name="Jin M."/>
            <person name="Zhao Q.R."/>
        </authorList>
    </citation>
    <scope>NUCLEOTIDE SEQUENCE [LARGE SCALE GENOMIC DNA]</scope>
    <source>
        <strain evidence="7 8">M714</strain>
    </source>
</reference>
<dbReference type="PANTHER" id="PTHR43557:SF2">
    <property type="entry name" value="RIESKE DOMAIN-CONTAINING PROTEIN-RELATED"/>
    <property type="match status" value="1"/>
</dbReference>
<dbReference type="InterPro" id="IPR028202">
    <property type="entry name" value="Reductase_C"/>
</dbReference>
<dbReference type="Pfam" id="PF14759">
    <property type="entry name" value="Reductase_C"/>
    <property type="match status" value="1"/>
</dbReference>
<evidence type="ECO:0000313" key="8">
    <source>
        <dbReference type="Proteomes" id="UP000271708"/>
    </source>
</evidence>
<dbReference type="Proteomes" id="UP000271708">
    <property type="component" value="Chromosome"/>
</dbReference>
<dbReference type="Gene3D" id="3.30.390.30">
    <property type="match status" value="1"/>
</dbReference>
<keyword evidence="2" id="KW-0285">Flavoprotein</keyword>
<evidence type="ECO:0000259" key="6">
    <source>
        <dbReference type="Pfam" id="PF14759"/>
    </source>
</evidence>
<evidence type="ECO:0000256" key="3">
    <source>
        <dbReference type="ARBA" id="ARBA00022827"/>
    </source>
</evidence>
<accession>A0A5P8FIS0</accession>
<comment type="cofactor">
    <cofactor evidence="1">
        <name>FAD</name>
        <dbReference type="ChEBI" id="CHEBI:57692"/>
    </cofactor>
</comment>
<evidence type="ECO:0000259" key="5">
    <source>
        <dbReference type="Pfam" id="PF07992"/>
    </source>
</evidence>